<gene>
    <name evidence="2" type="ORF">K8V01_01755</name>
</gene>
<keyword evidence="1" id="KW-0812">Transmembrane</keyword>
<evidence type="ECO:0000313" key="3">
    <source>
        <dbReference type="Proteomes" id="UP000760668"/>
    </source>
</evidence>
<sequence>MKCPNCGTKYKGKKCPSCGRHTDPSLEAKQHARIALLVVVLVIVAALAFYFLAVHNFYQSVINIIRSI</sequence>
<keyword evidence="1" id="KW-1133">Transmembrane helix</keyword>
<keyword evidence="1" id="KW-0472">Membrane</keyword>
<dbReference type="AlphaFoldDB" id="A0A921SRQ6"/>
<feature type="transmembrane region" description="Helical" evidence="1">
    <location>
        <begin position="34"/>
        <end position="58"/>
    </location>
</feature>
<protein>
    <submittedName>
        <fullName evidence="2">Uncharacterized protein</fullName>
    </submittedName>
</protein>
<accession>A0A921SRQ6</accession>
<proteinExistence type="predicted"/>
<name>A0A921SRQ6_9FIRM</name>
<evidence type="ECO:0000313" key="2">
    <source>
        <dbReference type="EMBL" id="HJG85746.1"/>
    </source>
</evidence>
<evidence type="ECO:0000256" key="1">
    <source>
        <dbReference type="SAM" id="Phobius"/>
    </source>
</evidence>
<organism evidence="2 3">
    <name type="scientific">Pseudoflavonifractor capillosus</name>
    <dbReference type="NCBI Taxonomy" id="106588"/>
    <lineage>
        <taxon>Bacteria</taxon>
        <taxon>Bacillati</taxon>
        <taxon>Bacillota</taxon>
        <taxon>Clostridia</taxon>
        <taxon>Eubacteriales</taxon>
        <taxon>Oscillospiraceae</taxon>
        <taxon>Pseudoflavonifractor</taxon>
    </lineage>
</organism>
<dbReference type="RefSeq" id="WP_295368608.1">
    <property type="nucleotide sequence ID" value="NZ_DYUC01000016.1"/>
</dbReference>
<reference evidence="2" key="1">
    <citation type="journal article" date="2021" name="PeerJ">
        <title>Extensive microbial diversity within the chicken gut microbiome revealed by metagenomics and culture.</title>
        <authorList>
            <person name="Gilroy R."/>
            <person name="Ravi A."/>
            <person name="Getino M."/>
            <person name="Pursley I."/>
            <person name="Horton D.L."/>
            <person name="Alikhan N.F."/>
            <person name="Baker D."/>
            <person name="Gharbi K."/>
            <person name="Hall N."/>
            <person name="Watson M."/>
            <person name="Adriaenssens E.M."/>
            <person name="Foster-Nyarko E."/>
            <person name="Jarju S."/>
            <person name="Secka A."/>
            <person name="Antonio M."/>
            <person name="Oren A."/>
            <person name="Chaudhuri R.R."/>
            <person name="La Ragione R."/>
            <person name="Hildebrand F."/>
            <person name="Pallen M.J."/>
        </authorList>
    </citation>
    <scope>NUCLEOTIDE SEQUENCE</scope>
    <source>
        <strain evidence="2">CHK179-5677</strain>
    </source>
</reference>
<reference evidence="2" key="2">
    <citation type="submission" date="2021-09" db="EMBL/GenBank/DDBJ databases">
        <authorList>
            <person name="Gilroy R."/>
        </authorList>
    </citation>
    <scope>NUCLEOTIDE SEQUENCE</scope>
    <source>
        <strain evidence="2">CHK179-5677</strain>
    </source>
</reference>
<dbReference type="EMBL" id="DYUC01000016">
    <property type="protein sequence ID" value="HJG85746.1"/>
    <property type="molecule type" value="Genomic_DNA"/>
</dbReference>
<comment type="caution">
    <text evidence="2">The sequence shown here is derived from an EMBL/GenBank/DDBJ whole genome shotgun (WGS) entry which is preliminary data.</text>
</comment>
<dbReference type="Proteomes" id="UP000760668">
    <property type="component" value="Unassembled WGS sequence"/>
</dbReference>